<dbReference type="AlphaFoldDB" id="A0AAD2CFF9"/>
<evidence type="ECO:0008006" key="4">
    <source>
        <dbReference type="Google" id="ProtNLM"/>
    </source>
</evidence>
<dbReference type="Proteomes" id="UP001295423">
    <property type="component" value="Unassembled WGS sequence"/>
</dbReference>
<comment type="caution">
    <text evidence="2">The sequence shown here is derived from an EMBL/GenBank/DDBJ whole genome shotgun (WGS) entry which is preliminary data.</text>
</comment>
<reference evidence="2" key="1">
    <citation type="submission" date="2023-08" db="EMBL/GenBank/DDBJ databases">
        <authorList>
            <person name="Audoor S."/>
            <person name="Bilcke G."/>
        </authorList>
    </citation>
    <scope>NUCLEOTIDE SEQUENCE</scope>
</reference>
<evidence type="ECO:0000313" key="2">
    <source>
        <dbReference type="EMBL" id="CAJ1933248.1"/>
    </source>
</evidence>
<protein>
    <recommendedName>
        <fullName evidence="4">PDZ domain-containing protein</fullName>
    </recommendedName>
</protein>
<sequence>MASFDFDLEQQYNSDNLIWVSSTRGGLQEPPALDFTQDRNGKIRVQQVLSKFQQSSGIIQVGFQLLQIQGQEVADYEGGVDEIQKVIQESLSLEMVLLRSTTDIGSKLKASETCNKDNRISVSNDNRTSDKKIQNRPKRRGTIHTPGEGWVKIVPKPMEDPFASLGQRYKYNNIAWACNTRHSLRQPVPLQLIQDDEDCSTIRIHQIDPNFQEATGLQVGQQVVQLQEKDVDSYEDFQEIKDIVRESLKLQLIVLRSTAVKATEKGNSSTTDNTEIITTKEEEESIYTATSSTEFTVDESAAEEESPHQEEPQPASDQLLVVVENPSVAVEDPSLVVKEPVSMPIFDDPSAI</sequence>
<gene>
    <name evidence="2" type="ORF">CYCCA115_LOCUS3226</name>
</gene>
<accession>A0AAD2CFF9</accession>
<dbReference type="EMBL" id="CAKOGP040000257">
    <property type="protein sequence ID" value="CAJ1933248.1"/>
    <property type="molecule type" value="Genomic_DNA"/>
</dbReference>
<organism evidence="2 3">
    <name type="scientific">Cylindrotheca closterium</name>
    <dbReference type="NCBI Taxonomy" id="2856"/>
    <lineage>
        <taxon>Eukaryota</taxon>
        <taxon>Sar</taxon>
        <taxon>Stramenopiles</taxon>
        <taxon>Ochrophyta</taxon>
        <taxon>Bacillariophyta</taxon>
        <taxon>Bacillariophyceae</taxon>
        <taxon>Bacillariophycidae</taxon>
        <taxon>Bacillariales</taxon>
        <taxon>Bacillariaceae</taxon>
        <taxon>Cylindrotheca</taxon>
    </lineage>
</organism>
<feature type="region of interest" description="Disordered" evidence="1">
    <location>
        <begin position="118"/>
        <end position="142"/>
    </location>
</feature>
<evidence type="ECO:0000256" key="1">
    <source>
        <dbReference type="SAM" id="MobiDB-lite"/>
    </source>
</evidence>
<feature type="region of interest" description="Disordered" evidence="1">
    <location>
        <begin position="287"/>
        <end position="319"/>
    </location>
</feature>
<keyword evidence="3" id="KW-1185">Reference proteome</keyword>
<evidence type="ECO:0000313" key="3">
    <source>
        <dbReference type="Proteomes" id="UP001295423"/>
    </source>
</evidence>
<proteinExistence type="predicted"/>
<name>A0AAD2CFF9_9STRA</name>